<dbReference type="GO" id="GO:0043817">
    <property type="term" value="F:phosphosulfolactate synthase activity"/>
    <property type="evidence" value="ECO:0007669"/>
    <property type="project" value="UniProtKB-EC"/>
</dbReference>
<keyword evidence="3" id="KW-1185">Reference proteome</keyword>
<evidence type="ECO:0000256" key="1">
    <source>
        <dbReference type="ARBA" id="ARBA00010424"/>
    </source>
</evidence>
<dbReference type="AlphaFoldDB" id="B1I4G7"/>
<reference evidence="2 3" key="2">
    <citation type="journal article" date="2008" name="Science">
        <title>Environmental genomics reveals a single-species ecosystem deep within Earth.</title>
        <authorList>
            <person name="Chivian D."/>
            <person name="Brodie E.L."/>
            <person name="Alm E.J."/>
            <person name="Culley D.E."/>
            <person name="Dehal P.S."/>
            <person name="Desantis T.Z."/>
            <person name="Gihring T.M."/>
            <person name="Lapidus A."/>
            <person name="Lin L.H."/>
            <person name="Lowry S.R."/>
            <person name="Moser D.P."/>
            <person name="Richardson P.M."/>
            <person name="Southam G."/>
            <person name="Wanger G."/>
            <person name="Pratt L.M."/>
            <person name="Andersen G.L."/>
            <person name="Hazen T.C."/>
            <person name="Brockman F.J."/>
            <person name="Arkin A.P."/>
            <person name="Onstott T.C."/>
        </authorList>
    </citation>
    <scope>NUCLEOTIDE SEQUENCE [LARGE SCALE GENOMIC DNA]</scope>
    <source>
        <strain evidence="2 3">MP104C</strain>
    </source>
</reference>
<dbReference type="InterPro" id="IPR013785">
    <property type="entry name" value="Aldolase_TIM"/>
</dbReference>
<dbReference type="InterPro" id="IPR036112">
    <property type="entry name" value="ComA_synth_sf"/>
</dbReference>
<keyword evidence="2" id="KW-0456">Lyase</keyword>
<dbReference type="SUPFAM" id="SSF102110">
    <property type="entry name" value="(2r)-phospho-3-sulfolactate synthase ComA"/>
    <property type="match status" value="1"/>
</dbReference>
<gene>
    <name evidence="2" type="ordered locus">Daud_1309</name>
</gene>
<dbReference type="InterPro" id="IPR003830">
    <property type="entry name" value="ComA_synth"/>
</dbReference>
<organism evidence="2 3">
    <name type="scientific">Desulforudis audaxviator (strain MP104C)</name>
    <dbReference type="NCBI Taxonomy" id="477974"/>
    <lineage>
        <taxon>Bacteria</taxon>
        <taxon>Bacillati</taxon>
        <taxon>Bacillota</taxon>
        <taxon>Clostridia</taxon>
        <taxon>Thermoanaerobacterales</taxon>
        <taxon>Candidatus Desulforudaceae</taxon>
        <taxon>Candidatus Desulforudis</taxon>
    </lineage>
</organism>
<dbReference type="STRING" id="477974.Daud_1309"/>
<dbReference type="Gene3D" id="3.20.20.70">
    <property type="entry name" value="Aldolase class I"/>
    <property type="match status" value="1"/>
</dbReference>
<dbReference type="RefSeq" id="WP_012302405.1">
    <property type="nucleotide sequence ID" value="NC_010424.1"/>
</dbReference>
<name>B1I4G7_DESAP</name>
<comment type="similarity">
    <text evidence="1">Belongs to the phosphosulfolactate synthase family.</text>
</comment>
<dbReference type="eggNOG" id="COG1809">
    <property type="taxonomic scope" value="Bacteria"/>
</dbReference>
<dbReference type="EMBL" id="CP000860">
    <property type="protein sequence ID" value="ACA59820.1"/>
    <property type="molecule type" value="Genomic_DNA"/>
</dbReference>
<accession>B1I4G7</accession>
<dbReference type="PANTHER" id="PTHR48413:SF1">
    <property type="entry name" value="PROTEIN HEAT-STRESS-ASSOCIATED 32"/>
    <property type="match status" value="1"/>
</dbReference>
<dbReference type="PANTHER" id="PTHR48413">
    <property type="match status" value="1"/>
</dbReference>
<dbReference type="Pfam" id="PF02679">
    <property type="entry name" value="ComA"/>
    <property type="match status" value="1"/>
</dbReference>
<evidence type="ECO:0000313" key="2">
    <source>
        <dbReference type="EMBL" id="ACA59820.1"/>
    </source>
</evidence>
<dbReference type="KEGG" id="dau:Daud_1309"/>
<protein>
    <submittedName>
        <fullName evidence="2">Phosphosulfolactate synthase</fullName>
        <ecNumber evidence="2">4.4.1.19</ecNumber>
    </submittedName>
</protein>
<dbReference type="HOGENOM" id="CLU_062679_2_0_9"/>
<proteinExistence type="inferred from homology"/>
<sequence length="262" mass="29233">MESWREMVAFPLTGRSRKPRTRGLTMVLDKGLGLGETKDLLDIAGDHVDLLKLGFGTSALYGDGILQEKINLVRRYGIDIYPGGTFMEVAIAQGRLLPFLRTARQLGFTAVEVSDGTLFLDAEVRREAIILALENGFKVLTEVGKKHGHPNCLDLARQAKLDIKAGASWVIVEGREFGRDVTVYDGNGRVREELLALFLECVEDQNLIIWEAPLKDQQEELIVRFGPDVNLGNIAPQELLSLEALRVGLRGDTLRRCYQRMV</sequence>
<reference evidence="3" key="1">
    <citation type="submission" date="2007-10" db="EMBL/GenBank/DDBJ databases">
        <title>Complete sequence of chromosome of Desulforudis audaxviator MP104C.</title>
        <authorList>
            <person name="Copeland A."/>
            <person name="Lucas S."/>
            <person name="Lapidus A."/>
            <person name="Barry K."/>
            <person name="Glavina del Rio T."/>
            <person name="Dalin E."/>
            <person name="Tice H."/>
            <person name="Bruce D."/>
            <person name="Pitluck S."/>
            <person name="Lowry S.R."/>
            <person name="Larimer F."/>
            <person name="Land M.L."/>
            <person name="Hauser L."/>
            <person name="Kyrpides N."/>
            <person name="Ivanova N.N."/>
            <person name="Richardson P."/>
        </authorList>
    </citation>
    <scope>NUCLEOTIDE SEQUENCE [LARGE SCALE GENOMIC DNA]</scope>
    <source>
        <strain evidence="3">MP104C</strain>
    </source>
</reference>
<dbReference type="Proteomes" id="UP000008544">
    <property type="component" value="Chromosome"/>
</dbReference>
<dbReference type="EC" id="4.4.1.19" evidence="2"/>
<evidence type="ECO:0000313" key="3">
    <source>
        <dbReference type="Proteomes" id="UP000008544"/>
    </source>
</evidence>
<dbReference type="OrthoDB" id="7809088at2"/>